<dbReference type="InterPro" id="IPR012337">
    <property type="entry name" value="RNaseH-like_sf"/>
</dbReference>
<dbReference type="GO" id="GO:0046872">
    <property type="term" value="F:metal ion binding"/>
    <property type="evidence" value="ECO:0007669"/>
    <property type="project" value="UniProtKB-KW"/>
</dbReference>
<name>A5BAP9_VITVI</name>
<protein>
    <recommendedName>
        <fullName evidence="3">Integrase catalytic domain-containing protein</fullName>
    </recommendedName>
</protein>
<evidence type="ECO:0000256" key="1">
    <source>
        <dbReference type="ARBA" id="ARBA00022723"/>
    </source>
</evidence>
<gene>
    <name evidence="4" type="ORF">VITISV_021825</name>
</gene>
<dbReference type="InterPro" id="IPR013103">
    <property type="entry name" value="RVT_2"/>
</dbReference>
<dbReference type="Pfam" id="PF07727">
    <property type="entry name" value="RVT_2"/>
    <property type="match status" value="1"/>
</dbReference>
<keyword evidence="2" id="KW-0378">Hydrolase</keyword>
<dbReference type="GO" id="GO:0016787">
    <property type="term" value="F:hydrolase activity"/>
    <property type="evidence" value="ECO:0007669"/>
    <property type="project" value="UniProtKB-KW"/>
</dbReference>
<dbReference type="Gene3D" id="3.30.420.10">
    <property type="entry name" value="Ribonuclease H-like superfamily/Ribonuclease H"/>
    <property type="match status" value="1"/>
</dbReference>
<dbReference type="PANTHER" id="PTHR42648">
    <property type="entry name" value="TRANSPOSASE, PUTATIVE-RELATED"/>
    <property type="match status" value="1"/>
</dbReference>
<dbReference type="PROSITE" id="PS50994">
    <property type="entry name" value="INTEGRASE"/>
    <property type="match status" value="1"/>
</dbReference>
<dbReference type="AlphaFoldDB" id="A5BAP9"/>
<dbReference type="GO" id="GO:0003676">
    <property type="term" value="F:nucleic acid binding"/>
    <property type="evidence" value="ECO:0007669"/>
    <property type="project" value="InterPro"/>
</dbReference>
<sequence length="849" mass="97407">MDKSIKECVPKTKRAKDLEYVKTNYTKVDKAEMTTHFKLLTTTVYDGVSGVRDHIIKLRHYFNKANEMKVELGEKFLKWLILESLLVSFDAVKLTYNALKEEWTLEELMSIVVQHEVSLKKNETHSLALVTDQEMTNRRKSLKHEECVYMGDGSKGKMVARTKKEKIDRCGSTLDLIHIDICGPLTPTALGGYKYFIIFIDDFSRFGYVELIHEKSDSLNVFKAFKAKVELQLGKLIKVVKFDRGGEYYGRYDETGRNPGPFTKFLLECGIDARYTMPDTLQQNGVAERRNRTLLNMVRCMLSNSSLPEFLWGEALRTATYILNQVPTTNQGEHGDQVESGLPVDDTVVNEVPLRISQRVHRPAISDDYMVYLQEHEYDGYDAFDPVTYQEAIHCPQFISWKEAMNDEMNSMYMNGVWDLVELPHGCKPVGCKWVFKTKCDSSWKIERYKARLVVKGYSQREGIDFKETFSPVSTKDSFRVIMAIVAHFDLELHQMDVKTAFLNGDLDEEVYIEQPTGFVEIGKEDLVCKLNKSIYGLKQASRQWYLKFDRIITQNGFKENTVDRCIYLRVSGSSYIFLVLYVDDILLASNDPDLLIEIKHMLSTHFDMKDLGETSYVLGIKILRDRANGVLKLSQRAYIEKILKRFNMHNCKSTKAPIVKGHKFSKAQCPQNDDEREEMRTIPYSSVVGSLMYAQVCTRPDIAFVVGMLGRSLSNLGSQHWKAAKKVLRYLQRTKDLMLTYQRTSLLDVVGFCDVDFVGSLGVVDSISRPLKLFYDNFAAVAFSKNTRSISRSKHIDVKFYFVKEKVAKSLIDIEHMSTKNMLADPLTKGLPVIAFQEYVSQMGLLEA</sequence>
<dbReference type="InterPro" id="IPR039537">
    <property type="entry name" value="Retrotran_Ty1/copia-like"/>
</dbReference>
<evidence type="ECO:0000313" key="4">
    <source>
        <dbReference type="EMBL" id="CAN80961.1"/>
    </source>
</evidence>
<dbReference type="GO" id="GO:0015074">
    <property type="term" value="P:DNA integration"/>
    <property type="evidence" value="ECO:0007669"/>
    <property type="project" value="InterPro"/>
</dbReference>
<dbReference type="SUPFAM" id="SSF56672">
    <property type="entry name" value="DNA/RNA polymerases"/>
    <property type="match status" value="1"/>
</dbReference>
<dbReference type="Pfam" id="PF14223">
    <property type="entry name" value="Retrotran_gag_2"/>
    <property type="match status" value="1"/>
</dbReference>
<dbReference type="InterPro" id="IPR036397">
    <property type="entry name" value="RNaseH_sf"/>
</dbReference>
<reference evidence="4" key="1">
    <citation type="journal article" date="2007" name="PLoS ONE">
        <title>The first genome sequence of an elite grapevine cultivar (Pinot noir Vitis vinifera L.): coping with a highly heterozygous genome.</title>
        <authorList>
            <person name="Velasco R."/>
            <person name="Zharkikh A."/>
            <person name="Troggio M."/>
            <person name="Cartwright D.A."/>
            <person name="Cestaro A."/>
            <person name="Pruss D."/>
            <person name="Pindo M."/>
            <person name="FitzGerald L.M."/>
            <person name="Vezzulli S."/>
            <person name="Reid J."/>
            <person name="Malacarne G."/>
            <person name="Iliev D."/>
            <person name="Coppola G."/>
            <person name="Wardell B."/>
            <person name="Micheletti D."/>
            <person name="Macalma T."/>
            <person name="Facci M."/>
            <person name="Mitchell J.T."/>
            <person name="Perazzolli M."/>
            <person name="Eldredge G."/>
            <person name="Gatto P."/>
            <person name="Oyzerski R."/>
            <person name="Moretto M."/>
            <person name="Gutin N."/>
            <person name="Stefanini M."/>
            <person name="Chen Y."/>
            <person name="Segala C."/>
            <person name="Davenport C."/>
            <person name="Dematte L."/>
            <person name="Mraz A."/>
            <person name="Battilana J."/>
            <person name="Stormo K."/>
            <person name="Costa F."/>
            <person name="Tao Q."/>
            <person name="Si-Ammour A."/>
            <person name="Harkins T."/>
            <person name="Lackey A."/>
            <person name="Perbost C."/>
            <person name="Taillon B."/>
            <person name="Stella A."/>
            <person name="Solovyev V."/>
            <person name="Fawcett J.A."/>
            <person name="Sterck L."/>
            <person name="Vandepoele K."/>
            <person name="Grando S.M."/>
            <person name="Toppo S."/>
            <person name="Moser C."/>
            <person name="Lanchbury J."/>
            <person name="Bogden R."/>
            <person name="Skolnick M."/>
            <person name="Sgaramella V."/>
            <person name="Bhatnagar S.K."/>
            <person name="Fontana P."/>
            <person name="Gutin A."/>
            <person name="Van de Peer Y."/>
            <person name="Salamini F."/>
            <person name="Viola R."/>
        </authorList>
    </citation>
    <scope>NUCLEOTIDE SEQUENCE</scope>
</reference>
<proteinExistence type="predicted"/>
<dbReference type="EMBL" id="AM452534">
    <property type="protein sequence ID" value="CAN80961.1"/>
    <property type="molecule type" value="Genomic_DNA"/>
</dbReference>
<keyword evidence="1" id="KW-0479">Metal-binding</keyword>
<evidence type="ECO:0000259" key="3">
    <source>
        <dbReference type="PROSITE" id="PS50994"/>
    </source>
</evidence>
<organism evidence="4">
    <name type="scientific">Vitis vinifera</name>
    <name type="common">Grape</name>
    <dbReference type="NCBI Taxonomy" id="29760"/>
    <lineage>
        <taxon>Eukaryota</taxon>
        <taxon>Viridiplantae</taxon>
        <taxon>Streptophyta</taxon>
        <taxon>Embryophyta</taxon>
        <taxon>Tracheophyta</taxon>
        <taxon>Spermatophyta</taxon>
        <taxon>Magnoliopsida</taxon>
        <taxon>eudicotyledons</taxon>
        <taxon>Gunneridae</taxon>
        <taxon>Pentapetalae</taxon>
        <taxon>rosids</taxon>
        <taxon>Vitales</taxon>
        <taxon>Vitaceae</taxon>
        <taxon>Viteae</taxon>
        <taxon>Vitis</taxon>
    </lineage>
</organism>
<evidence type="ECO:0000256" key="2">
    <source>
        <dbReference type="ARBA" id="ARBA00022801"/>
    </source>
</evidence>
<dbReference type="ExpressionAtlas" id="A5BAP9">
    <property type="expression patterns" value="baseline and differential"/>
</dbReference>
<accession>A5BAP9</accession>
<dbReference type="PANTHER" id="PTHR42648:SF28">
    <property type="entry name" value="TRANSPOSON-ENCODED PROTEIN WITH RIBONUCLEASE H-LIKE AND RETROVIRUS ZINC FINGER-LIKE DOMAINS"/>
    <property type="match status" value="1"/>
</dbReference>
<dbReference type="InterPro" id="IPR001584">
    <property type="entry name" value="Integrase_cat-core"/>
</dbReference>
<feature type="domain" description="Integrase catalytic" evidence="3">
    <location>
        <begin position="169"/>
        <end position="351"/>
    </location>
</feature>
<dbReference type="CDD" id="cd09272">
    <property type="entry name" value="RNase_HI_RT_Ty1"/>
    <property type="match status" value="1"/>
</dbReference>
<dbReference type="SUPFAM" id="SSF53098">
    <property type="entry name" value="Ribonuclease H-like"/>
    <property type="match status" value="1"/>
</dbReference>
<dbReference type="InterPro" id="IPR043502">
    <property type="entry name" value="DNA/RNA_pol_sf"/>
</dbReference>